<reference evidence="1 2" key="1">
    <citation type="submission" date="2019-02" db="EMBL/GenBank/DDBJ databases">
        <title>Kribbella capetownensis sp. nov. and Kribbella speibonae sp. nov., isolated from soil.</title>
        <authorList>
            <person name="Curtis S.M."/>
            <person name="Norton I."/>
            <person name="Everest G.J."/>
            <person name="Meyers P.R."/>
        </authorList>
    </citation>
    <scope>NUCLEOTIDE SEQUENCE [LARGE SCALE GENOMIC DNA]</scope>
    <source>
        <strain evidence="1 2">YM55</strain>
    </source>
</reference>
<gene>
    <name evidence="1" type="ORF">E0H92_05295</name>
</gene>
<dbReference type="RefSeq" id="WP_131495555.1">
    <property type="nucleotide sequence ID" value="NZ_SJKC01000001.1"/>
</dbReference>
<dbReference type="Proteomes" id="UP000294225">
    <property type="component" value="Unassembled WGS sequence"/>
</dbReference>
<dbReference type="AlphaFoldDB" id="A0A4R0J9R5"/>
<protein>
    <submittedName>
        <fullName evidence="1">Uncharacterized protein</fullName>
    </submittedName>
</protein>
<dbReference type="NCBIfam" id="NF038032">
    <property type="entry name" value="CehA_McbA_metalo"/>
    <property type="match status" value="1"/>
</dbReference>
<sequence>MSEPPVQPLFASAVRAMRKLQDLGDPLPADVVTQLSKLESSSLSDAERRTQLETLLRPFVLVDVAIDERGSALSTAGAAPPRLVQHGWRSFLVRVSNPHRLEANLSTGNGGVYGLIDYHSHSARIALADTLTVVPRIKNAWLDAKLAGPDELSGLEVEYRVISLYSRDGGVRSGGVMLVAEDQHNHHSLSRTPQGLAYQRTNFELGEYAAGFEFDCAPAPEIRIDVREPDGRSCMAAITVRDAQGRTYPSKAMRLAPDMFFHEHVYRATGEMIRLPAGRYEVTAIRGPEYRPVLTTADVDAETTEIPVVLDRWVDPAARGYYSGDPHIHAGGCSHYNIPSEGVTPETMIRHVRGEGLWLGSVLTWAPCYYHQKQFFSGAAISPPADLEDPAMQAAQGMTWMPQPTDRDAESTLRYDVEVSGFPSSHSGHLILLGLTDQDYPGTTLIEDWPSWNLPVLRWAKEQGALVGYAHCGIGLGVGTEELPNYIVPSFQGIGSNEIVVDVPLGVADFQCGTQFAPAAELNIWYHLLSVGYRTLMLGETDYPCIYDDGPGIGRTYVRLAEPPTGPQAIEAWNTGLRESASYFGDGRSHVFDLAVDGDVSREHSLDEPGPVQVSATVAAWLPEEPPPPPPGRLMYSAPVGWHLERARIGTSRKVLLEVVLNGLSVATQELVADGTEQEVSFDVPVERSSWIALRVMRSVHTQPIFVEVGGRPIRASRRSAQWLHDSVDQLWKVKSGFIRESEQDAARQAYDEAQAAYRTRGEECEVDR</sequence>
<evidence type="ECO:0000313" key="2">
    <source>
        <dbReference type="Proteomes" id="UP000294225"/>
    </source>
</evidence>
<accession>A0A4R0J9R5</accession>
<proteinExistence type="predicted"/>
<evidence type="ECO:0000313" key="1">
    <source>
        <dbReference type="EMBL" id="TCC41088.1"/>
    </source>
</evidence>
<comment type="caution">
    <text evidence="1">The sequence shown here is derived from an EMBL/GenBank/DDBJ whole genome shotgun (WGS) entry which is preliminary data.</text>
</comment>
<organism evidence="1 2">
    <name type="scientific">Kribbella speibonae</name>
    <dbReference type="NCBI Taxonomy" id="1572660"/>
    <lineage>
        <taxon>Bacteria</taxon>
        <taxon>Bacillati</taxon>
        <taxon>Actinomycetota</taxon>
        <taxon>Actinomycetes</taxon>
        <taxon>Propionibacteriales</taxon>
        <taxon>Kribbellaceae</taxon>
        <taxon>Kribbella</taxon>
    </lineage>
</organism>
<dbReference type="EMBL" id="SJKC01000001">
    <property type="protein sequence ID" value="TCC41088.1"/>
    <property type="molecule type" value="Genomic_DNA"/>
</dbReference>
<name>A0A4R0J9R5_9ACTN</name>